<accession>A0A6G9QPT2</accession>
<evidence type="ECO:0000313" key="1">
    <source>
        <dbReference type="EMBL" id="QIR16600.1"/>
    </source>
</evidence>
<reference evidence="1 2" key="1">
    <citation type="submission" date="2020-03" db="EMBL/GenBank/DDBJ databases">
        <title>Complete genome sequence of Shewanella sp.</title>
        <authorList>
            <person name="Kim Y.-S."/>
            <person name="Kim S.-J."/>
            <person name="Jung H.-K."/>
            <person name="Kim K.-H."/>
        </authorList>
    </citation>
    <scope>NUCLEOTIDE SEQUENCE [LARGE SCALE GENOMIC DNA]</scope>
    <source>
        <strain evidence="1 2">PN3F2</strain>
        <plasmid evidence="1 2">pPN3F2_2</plasmid>
    </source>
</reference>
<keyword evidence="1" id="KW-0614">Plasmid</keyword>
<dbReference type="AlphaFoldDB" id="A0A6G9QPT2"/>
<organism evidence="1 2">
    <name type="scientific">Shewanella aestuarii</name>
    <dbReference type="NCBI Taxonomy" id="1028752"/>
    <lineage>
        <taxon>Bacteria</taxon>
        <taxon>Pseudomonadati</taxon>
        <taxon>Pseudomonadota</taxon>
        <taxon>Gammaproteobacteria</taxon>
        <taxon>Alteromonadales</taxon>
        <taxon>Shewanellaceae</taxon>
        <taxon>Shewanella</taxon>
    </lineage>
</organism>
<name>A0A6G9QPT2_9GAMM</name>
<dbReference type="KEGG" id="saes:HBH39_19180"/>
<gene>
    <name evidence="1" type="ORF">HBH39_19180</name>
</gene>
<protein>
    <submittedName>
        <fullName evidence="1">Uncharacterized protein</fullName>
    </submittedName>
</protein>
<proteinExistence type="predicted"/>
<sequence>MQHDPNQSYLALANDFSLACQAQVAPLKSFTHDLTSLFNKAVSEYLDGLFAEYIGLAEEFSSLRSTNLAKDPLFFEEMWLGINDSDFSIDVSEFDFRSAFILYDVLCSNRTELNQIHSVSIFSNYRNKLIFNVEIGEGDGRIGGIDYNVTDRALKFHNERDSKNLYLPIADGCLDKKLIDSLSHGDYLFENIVRFDELMAHKDSADPSFVVAQLGSFDDYCDLLVNGIAIAMMNPDFDFSHLSALFQSERFAEFRRDTVKQAKYNIIGWTHPDDFEAFLSALYSLSTRNTFMPILDFFEADMIQHWLDRSGIFDNEQVLLKHLVTLDSFPDRGYFTEDRIPLMVENYEKVKDYKDCLKLSESLEEAIQNIGSVGDAVLDDNTLESHFDNSL</sequence>
<dbReference type="Proteomes" id="UP000502608">
    <property type="component" value="Plasmid pPN3F2_2"/>
</dbReference>
<keyword evidence="2" id="KW-1185">Reference proteome</keyword>
<geneLocation type="plasmid" evidence="1 2">
    <name>pPN3F2_2</name>
</geneLocation>
<evidence type="ECO:0000313" key="2">
    <source>
        <dbReference type="Proteomes" id="UP000502608"/>
    </source>
</evidence>
<dbReference type="RefSeq" id="WP_167680428.1">
    <property type="nucleotide sequence ID" value="NZ_CP050315.1"/>
</dbReference>
<dbReference type="EMBL" id="CP050315">
    <property type="protein sequence ID" value="QIR16600.1"/>
    <property type="molecule type" value="Genomic_DNA"/>
</dbReference>